<comment type="caution">
    <text evidence="5">The sequence shown here is derived from an EMBL/GenBank/DDBJ whole genome shotgun (WGS) entry which is preliminary data.</text>
</comment>
<sequence length="791" mass="89736">MKRQVVSFFKDQPELLYKPPRLDSPKTLPKQKKGMSSLSRPLGRAFSTAATASTTITSDAAPGTAKSLSYLIYKESNHKKLVKKFKNASVNEHFRTNVAIYKETIRRLSASRKFDYVEEILEDQKQYKDMSKEGFNARLISLYGSVGMFDHARKVFDEMRSRQCARTVMSFNALLGACLSSKKFDQVEGLFRGLSKEIRIEPDLISFVDGERIWDQMKERNVEPNIRSYSAKLFGMASEKRMNDVVRVVEEMNSKGIKHDPFSYHALIKGFVNEDDFEKAKRWYGEMWKNGCKPHRLVFETLIPFAVEKGDLAFAFKLCKDVIHSKLVIQEALIQSVVDALANESRVAEAKELVDHGESVEIANATLQCIDLPGFLFRRQRTLQHRTHKTNMSSLCRHLRRTLSTATSATAIDSSKTKSSCKEIFKERNLEHLVEKFKIASVDEDFRTKPSVYKEAVRRLAAARKLNYVEEILEDQKQYKDISKEGFNAHLISLYGSAGMFDNARKVFDEMLERDCARTALSFNALLGACVKSKKFDEAEGLFKELSKELEIEPDLVSYNTVLKAFCEMGSLDSAVTLLDEMEKKGLESDLITFNTLLKGFYAKGRFVDGERIWEQMKEKNVEPDVRSYNAKLLGLALERRMEDAVKVVEEMKSEGIQPDTFSYSALIRGFVNDGDLKKAKHWYHEIGRSGCKLDKLTLEGLIPFALQKGDFMFAYGICKCVLCSKLPVQNVLIQSVVDALAKKSKIEAASELVKLGDAHHACSYKLKLPSQSSIPNDPKPRTPPPLTPPQ</sequence>
<dbReference type="GO" id="GO:0031930">
    <property type="term" value="P:mitochondria-nucleus signaling pathway"/>
    <property type="evidence" value="ECO:0007669"/>
    <property type="project" value="TreeGrafter"/>
</dbReference>
<keyword evidence="6" id="KW-1185">Reference proteome</keyword>
<evidence type="ECO:0000313" key="6">
    <source>
        <dbReference type="Proteomes" id="UP000657918"/>
    </source>
</evidence>
<evidence type="ECO:0000256" key="3">
    <source>
        <dbReference type="PROSITE-ProRule" id="PRU00708"/>
    </source>
</evidence>
<evidence type="ECO:0008006" key="7">
    <source>
        <dbReference type="Google" id="ProtNLM"/>
    </source>
</evidence>
<feature type="compositionally biased region" description="Pro residues" evidence="4">
    <location>
        <begin position="782"/>
        <end position="791"/>
    </location>
</feature>
<dbReference type="GO" id="GO:0010019">
    <property type="term" value="P:chloroplast-nucleus signaling pathway"/>
    <property type="evidence" value="ECO:0007669"/>
    <property type="project" value="TreeGrafter"/>
</dbReference>
<dbReference type="Pfam" id="PF13041">
    <property type="entry name" value="PPR_2"/>
    <property type="match status" value="2"/>
</dbReference>
<dbReference type="AlphaFoldDB" id="A0A835JMM7"/>
<keyword evidence="2" id="KW-0677">Repeat</keyword>
<dbReference type="NCBIfam" id="TIGR00756">
    <property type="entry name" value="PPR"/>
    <property type="match status" value="8"/>
</dbReference>
<feature type="region of interest" description="Disordered" evidence="4">
    <location>
        <begin position="19"/>
        <end position="39"/>
    </location>
</feature>
<feature type="repeat" description="PPR" evidence="3">
    <location>
        <begin position="260"/>
        <end position="294"/>
    </location>
</feature>
<reference evidence="5 6" key="1">
    <citation type="submission" date="2020-10" db="EMBL/GenBank/DDBJ databases">
        <title>Plant Genome Project.</title>
        <authorList>
            <person name="Zhang R.-G."/>
        </authorList>
    </citation>
    <scope>NUCLEOTIDE SEQUENCE [LARGE SCALE GENOMIC DNA]</scope>
    <source>
        <strain evidence="5">FAFU-HL-1</strain>
        <tissue evidence="5">Leaf</tissue>
    </source>
</reference>
<organism evidence="5 6">
    <name type="scientific">Salix dunnii</name>
    <dbReference type="NCBI Taxonomy" id="1413687"/>
    <lineage>
        <taxon>Eukaryota</taxon>
        <taxon>Viridiplantae</taxon>
        <taxon>Streptophyta</taxon>
        <taxon>Embryophyta</taxon>
        <taxon>Tracheophyta</taxon>
        <taxon>Spermatophyta</taxon>
        <taxon>Magnoliopsida</taxon>
        <taxon>eudicotyledons</taxon>
        <taxon>Gunneridae</taxon>
        <taxon>Pentapetalae</taxon>
        <taxon>rosids</taxon>
        <taxon>fabids</taxon>
        <taxon>Malpighiales</taxon>
        <taxon>Salicaceae</taxon>
        <taxon>Saliceae</taxon>
        <taxon>Salix</taxon>
    </lineage>
</organism>
<dbReference type="PROSITE" id="PS51375">
    <property type="entry name" value="PPR"/>
    <property type="match status" value="6"/>
</dbReference>
<gene>
    <name evidence="5" type="ORF">SADUNF_Sadunf11G0018100</name>
</gene>
<evidence type="ECO:0000256" key="4">
    <source>
        <dbReference type="SAM" id="MobiDB-lite"/>
    </source>
</evidence>
<evidence type="ECO:0000256" key="2">
    <source>
        <dbReference type="ARBA" id="ARBA00022737"/>
    </source>
</evidence>
<name>A0A835JMM7_9ROSI</name>
<protein>
    <recommendedName>
        <fullName evidence="7">Pentatricopeptide repeat-containing protein</fullName>
    </recommendedName>
</protein>
<evidence type="ECO:0000313" key="5">
    <source>
        <dbReference type="EMBL" id="KAF9672221.1"/>
    </source>
</evidence>
<feature type="region of interest" description="Disordered" evidence="4">
    <location>
        <begin position="769"/>
        <end position="791"/>
    </location>
</feature>
<dbReference type="OrthoDB" id="185373at2759"/>
<feature type="repeat" description="PPR" evidence="3">
    <location>
        <begin position="555"/>
        <end position="589"/>
    </location>
</feature>
<evidence type="ECO:0000256" key="1">
    <source>
        <dbReference type="ARBA" id="ARBA00007626"/>
    </source>
</evidence>
<proteinExistence type="inferred from homology"/>
<dbReference type="InterPro" id="IPR011990">
    <property type="entry name" value="TPR-like_helical_dom_sf"/>
</dbReference>
<dbReference type="GO" id="GO:0009507">
    <property type="term" value="C:chloroplast"/>
    <property type="evidence" value="ECO:0007669"/>
    <property type="project" value="TreeGrafter"/>
</dbReference>
<dbReference type="Proteomes" id="UP000657918">
    <property type="component" value="Chromosome 11"/>
</dbReference>
<dbReference type="PANTHER" id="PTHR47936">
    <property type="entry name" value="PPR_LONG DOMAIN-CONTAINING PROTEIN"/>
    <property type="match status" value="1"/>
</dbReference>
<feature type="repeat" description="PPR" evidence="3">
    <location>
        <begin position="590"/>
        <end position="624"/>
    </location>
</feature>
<dbReference type="PANTHER" id="PTHR47936:SF5">
    <property type="entry name" value="PENTACOTRIPEPTIDE-REPEAT REGION OF PRORP DOMAIN-CONTAINING PROTEIN"/>
    <property type="match status" value="1"/>
</dbReference>
<dbReference type="EMBL" id="JADGMS010000011">
    <property type="protein sequence ID" value="KAF9672221.1"/>
    <property type="molecule type" value="Genomic_DNA"/>
</dbReference>
<dbReference type="Pfam" id="PF13812">
    <property type="entry name" value="PPR_3"/>
    <property type="match status" value="3"/>
</dbReference>
<feature type="repeat" description="PPR" evidence="3">
    <location>
        <begin position="519"/>
        <end position="554"/>
    </location>
</feature>
<accession>A0A835JMM7</accession>
<comment type="similarity">
    <text evidence="1">Belongs to the PPR family. P subfamily.</text>
</comment>
<feature type="repeat" description="PPR" evidence="3">
    <location>
        <begin position="625"/>
        <end position="659"/>
    </location>
</feature>
<dbReference type="InterPro" id="IPR002885">
    <property type="entry name" value="PPR_rpt"/>
</dbReference>
<dbReference type="Gene3D" id="1.25.40.10">
    <property type="entry name" value="Tetratricopeptide repeat domain"/>
    <property type="match status" value="4"/>
</dbReference>
<feature type="repeat" description="PPR" evidence="3">
    <location>
        <begin position="660"/>
        <end position="694"/>
    </location>
</feature>